<accession>A0A1I1V9N6</accession>
<gene>
    <name evidence="1" type="ORF">SAMN05444380_10292</name>
</gene>
<protein>
    <recommendedName>
        <fullName evidence="3">SGNH/GDSL hydrolase family protein</fullName>
    </recommendedName>
</protein>
<dbReference type="RefSeq" id="WP_029626633.1">
    <property type="nucleotide sequence ID" value="NZ_AFSL01000065.1"/>
</dbReference>
<dbReference type="OrthoDB" id="1113826at2"/>
<dbReference type="EMBL" id="FONA01000002">
    <property type="protein sequence ID" value="SFD79771.1"/>
    <property type="molecule type" value="Genomic_DNA"/>
</dbReference>
<organism evidence="1 2">
    <name type="scientific">Thermophagus xiamenensis</name>
    <dbReference type="NCBI Taxonomy" id="385682"/>
    <lineage>
        <taxon>Bacteria</taxon>
        <taxon>Pseudomonadati</taxon>
        <taxon>Bacteroidota</taxon>
        <taxon>Bacteroidia</taxon>
        <taxon>Marinilabiliales</taxon>
        <taxon>Marinilabiliaceae</taxon>
        <taxon>Thermophagus</taxon>
    </lineage>
</organism>
<proteinExistence type="predicted"/>
<dbReference type="eggNOG" id="ENOG50331T3">
    <property type="taxonomic scope" value="Bacteria"/>
</dbReference>
<dbReference type="AlphaFoldDB" id="A0A1I1V9N6"/>
<evidence type="ECO:0000313" key="2">
    <source>
        <dbReference type="Proteomes" id="UP000181976"/>
    </source>
</evidence>
<dbReference type="InParanoid" id="A0A1I1V9N6"/>
<keyword evidence="2" id="KW-1185">Reference proteome</keyword>
<evidence type="ECO:0008006" key="3">
    <source>
        <dbReference type="Google" id="ProtNLM"/>
    </source>
</evidence>
<reference evidence="1 2" key="1">
    <citation type="submission" date="2016-10" db="EMBL/GenBank/DDBJ databases">
        <authorList>
            <person name="de Groot N.N."/>
        </authorList>
    </citation>
    <scope>NUCLEOTIDE SEQUENCE [LARGE SCALE GENOMIC DNA]</scope>
    <source>
        <strain evidence="1 2">DSM 19012</strain>
    </source>
</reference>
<sequence length="277" mass="32269">MKYWGGIISIGIILLLMACNQNSDSMDEKKILFLHHSTGNTIWRGGNDIVTKVKAKMGMRMAVEKWFAKYNKTNKKNYVISEKVFPKKEPYGWKNYPFDYYNIWVKHGDEEYYQEEPTLKLLTQQYDMIIFKHCFPVSHIVFDGEVDVYSEQKMVENYKLQYLALKNEMYKYPDTKFLIWTPTALTERATNPESAMAASDFAKWVINEWDEPGDNIFLWDFRALQTGGGNYVLPENAVSDRDSHPSHAFAKANYPLFCQRIVDVLEGRGDQKSLTGK</sequence>
<name>A0A1I1V9N6_9BACT</name>
<evidence type="ECO:0000313" key="1">
    <source>
        <dbReference type="EMBL" id="SFD79771.1"/>
    </source>
</evidence>
<dbReference type="Proteomes" id="UP000181976">
    <property type="component" value="Unassembled WGS sequence"/>
</dbReference>
<dbReference type="PROSITE" id="PS51257">
    <property type="entry name" value="PROKAR_LIPOPROTEIN"/>
    <property type="match status" value="1"/>
</dbReference>